<evidence type="ECO:0000313" key="2">
    <source>
        <dbReference type="EMBL" id="KAJ6218902.1"/>
    </source>
</evidence>
<dbReference type="Proteomes" id="UP001142055">
    <property type="component" value="Chromosome 2"/>
</dbReference>
<feature type="compositionally biased region" description="Basic and acidic residues" evidence="1">
    <location>
        <begin position="1"/>
        <end position="18"/>
    </location>
</feature>
<evidence type="ECO:0000313" key="3">
    <source>
        <dbReference type="Proteomes" id="UP001142055"/>
    </source>
</evidence>
<sequence>MGCCFEKEAKHSEAEHSPSFKGRATSSATPKRLERSSIDNVAKQQQQQQKSSLDSPTDNKAIKMKKTRVLVKEGKNLKKMDKIKENQFKNIQISKSNLNDGKDNIEASKCSKSSTLDSVTSLSSKDTKQNRKQQKVQTQESNNYGHGKSSKSDSLTTVLKTAKSTITRTTTKSKNETSDKGTNLPSKAESGVAISLSQIFDSYKCKYTPRNTNV</sequence>
<organism evidence="2 3">
    <name type="scientific">Blomia tropicalis</name>
    <name type="common">Mite</name>
    <dbReference type="NCBI Taxonomy" id="40697"/>
    <lineage>
        <taxon>Eukaryota</taxon>
        <taxon>Metazoa</taxon>
        <taxon>Ecdysozoa</taxon>
        <taxon>Arthropoda</taxon>
        <taxon>Chelicerata</taxon>
        <taxon>Arachnida</taxon>
        <taxon>Acari</taxon>
        <taxon>Acariformes</taxon>
        <taxon>Sarcoptiformes</taxon>
        <taxon>Astigmata</taxon>
        <taxon>Glycyphagoidea</taxon>
        <taxon>Echimyopodidae</taxon>
        <taxon>Blomia</taxon>
    </lineage>
</organism>
<gene>
    <name evidence="2" type="ORF">RDWZM_004714</name>
</gene>
<feature type="region of interest" description="Disordered" evidence="1">
    <location>
        <begin position="1"/>
        <end position="67"/>
    </location>
</feature>
<feature type="compositionally biased region" description="Low complexity" evidence="1">
    <location>
        <begin position="160"/>
        <end position="172"/>
    </location>
</feature>
<proteinExistence type="predicted"/>
<name>A0A9Q0M4L1_BLOTA</name>
<dbReference type="EMBL" id="JAPWDV010000002">
    <property type="protein sequence ID" value="KAJ6218902.1"/>
    <property type="molecule type" value="Genomic_DNA"/>
</dbReference>
<accession>A0A9Q0M4L1</accession>
<dbReference type="AlphaFoldDB" id="A0A9Q0M4L1"/>
<evidence type="ECO:0000256" key="1">
    <source>
        <dbReference type="SAM" id="MobiDB-lite"/>
    </source>
</evidence>
<keyword evidence="3" id="KW-1185">Reference proteome</keyword>
<feature type="compositionally biased region" description="Polar residues" evidence="1">
    <location>
        <begin position="135"/>
        <end position="144"/>
    </location>
</feature>
<reference evidence="2" key="1">
    <citation type="submission" date="2022-12" db="EMBL/GenBank/DDBJ databases">
        <title>Genome assemblies of Blomia tropicalis.</title>
        <authorList>
            <person name="Cui Y."/>
        </authorList>
    </citation>
    <scope>NUCLEOTIDE SEQUENCE</scope>
    <source>
        <tissue evidence="2">Adult mites</tissue>
    </source>
</reference>
<comment type="caution">
    <text evidence="2">The sequence shown here is derived from an EMBL/GenBank/DDBJ whole genome shotgun (WGS) entry which is preliminary data.</text>
</comment>
<protein>
    <submittedName>
        <fullName evidence="2">Uncharacterized protein</fullName>
    </submittedName>
</protein>
<feature type="compositionally biased region" description="Low complexity" evidence="1">
    <location>
        <begin position="111"/>
        <end position="124"/>
    </location>
</feature>
<feature type="region of interest" description="Disordered" evidence="1">
    <location>
        <begin position="92"/>
        <end position="190"/>
    </location>
</feature>